<dbReference type="InterPro" id="IPR014756">
    <property type="entry name" value="Ig_E-set"/>
</dbReference>
<accession>A0A021VTP1</accession>
<gene>
    <name evidence="7" type="ORF">N866_08565</name>
</gene>
<dbReference type="PANTHER" id="PTHR34820:SF4">
    <property type="entry name" value="INNER MEMBRANE PROTEIN YEBZ"/>
    <property type="match status" value="1"/>
</dbReference>
<sequence length="168" mass="16383">MPDHPLPAPARTRTVVVGLAALVLLLAGLVAARPAAAHDALAGSDPADGASLEQAPAQVVLTFTADQLPVGAAVVVSDASGTDRADGVPVVAGRTVTQALEPGLPAGSYTVQWRSVSGDGHPVEGTLAFEVTVGAAEPATTPAAAGPDEASVDAGRPADGADDVDAAD</sequence>
<keyword evidence="2" id="KW-0479">Metal-binding</keyword>
<dbReference type="Gene3D" id="2.60.40.1220">
    <property type="match status" value="1"/>
</dbReference>
<evidence type="ECO:0000313" key="7">
    <source>
        <dbReference type="EMBL" id="EYR62432.1"/>
    </source>
</evidence>
<dbReference type="AlphaFoldDB" id="A0A021VTP1"/>
<keyword evidence="8" id="KW-1185">Reference proteome</keyword>
<dbReference type="GO" id="GO:0042597">
    <property type="term" value="C:periplasmic space"/>
    <property type="evidence" value="ECO:0007669"/>
    <property type="project" value="InterPro"/>
</dbReference>
<name>A0A021VTP1_9CELL</name>
<organism evidence="7 8">
    <name type="scientific">Actinotalea ferrariae CF5-4</name>
    <dbReference type="NCBI Taxonomy" id="948458"/>
    <lineage>
        <taxon>Bacteria</taxon>
        <taxon>Bacillati</taxon>
        <taxon>Actinomycetota</taxon>
        <taxon>Actinomycetes</taxon>
        <taxon>Micrococcales</taxon>
        <taxon>Cellulomonadaceae</taxon>
        <taxon>Actinotalea</taxon>
    </lineage>
</organism>
<evidence type="ECO:0000256" key="3">
    <source>
        <dbReference type="ARBA" id="ARBA00022729"/>
    </source>
</evidence>
<feature type="domain" description="CopC" evidence="6">
    <location>
        <begin position="38"/>
        <end position="131"/>
    </location>
</feature>
<dbReference type="GO" id="GO:0005886">
    <property type="term" value="C:plasma membrane"/>
    <property type="evidence" value="ECO:0007669"/>
    <property type="project" value="TreeGrafter"/>
</dbReference>
<feature type="compositionally biased region" description="Low complexity" evidence="5">
    <location>
        <begin position="138"/>
        <end position="158"/>
    </location>
</feature>
<protein>
    <submittedName>
        <fullName evidence="7">Copper resistance protein</fullName>
    </submittedName>
</protein>
<feature type="non-terminal residue" evidence="7">
    <location>
        <position position="168"/>
    </location>
</feature>
<dbReference type="GO" id="GO:0006825">
    <property type="term" value="P:copper ion transport"/>
    <property type="evidence" value="ECO:0007669"/>
    <property type="project" value="InterPro"/>
</dbReference>
<comment type="subcellular location">
    <subcellularLocation>
        <location evidence="1">Cell envelope</location>
    </subcellularLocation>
</comment>
<dbReference type="Pfam" id="PF04234">
    <property type="entry name" value="CopC"/>
    <property type="match status" value="1"/>
</dbReference>
<dbReference type="InterPro" id="IPR032694">
    <property type="entry name" value="CopC/D"/>
</dbReference>
<dbReference type="GO" id="GO:0046688">
    <property type="term" value="P:response to copper ion"/>
    <property type="evidence" value="ECO:0007669"/>
    <property type="project" value="InterPro"/>
</dbReference>
<evidence type="ECO:0000256" key="5">
    <source>
        <dbReference type="SAM" id="MobiDB-lite"/>
    </source>
</evidence>
<evidence type="ECO:0000259" key="6">
    <source>
        <dbReference type="Pfam" id="PF04234"/>
    </source>
</evidence>
<evidence type="ECO:0000256" key="2">
    <source>
        <dbReference type="ARBA" id="ARBA00022723"/>
    </source>
</evidence>
<keyword evidence="3" id="KW-0732">Signal</keyword>
<evidence type="ECO:0000313" key="8">
    <source>
        <dbReference type="Proteomes" id="UP000019753"/>
    </source>
</evidence>
<dbReference type="Proteomes" id="UP000019753">
    <property type="component" value="Unassembled WGS sequence"/>
</dbReference>
<keyword evidence="4" id="KW-0186">Copper</keyword>
<dbReference type="InterPro" id="IPR007348">
    <property type="entry name" value="CopC_dom"/>
</dbReference>
<reference evidence="7 8" key="1">
    <citation type="submission" date="2014-01" db="EMBL/GenBank/DDBJ databases">
        <title>Actinotalea ferrariae CF5-4.</title>
        <authorList>
            <person name="Chen F."/>
            <person name="Li Y."/>
            <person name="Wang G."/>
        </authorList>
    </citation>
    <scope>NUCLEOTIDE SEQUENCE [LARGE SCALE GENOMIC DNA]</scope>
    <source>
        <strain evidence="7 8">CF5-4</strain>
    </source>
</reference>
<feature type="region of interest" description="Disordered" evidence="5">
    <location>
        <begin position="138"/>
        <end position="168"/>
    </location>
</feature>
<dbReference type="PANTHER" id="PTHR34820">
    <property type="entry name" value="INNER MEMBRANE PROTEIN YEBZ"/>
    <property type="match status" value="1"/>
</dbReference>
<dbReference type="SUPFAM" id="SSF81296">
    <property type="entry name" value="E set domains"/>
    <property type="match status" value="1"/>
</dbReference>
<dbReference type="RefSeq" id="WP_052023131.1">
    <property type="nucleotide sequence ID" value="NZ_AXCW01000242.1"/>
</dbReference>
<dbReference type="OrthoDB" id="5242236at2"/>
<comment type="caution">
    <text evidence="7">The sequence shown here is derived from an EMBL/GenBank/DDBJ whole genome shotgun (WGS) entry which is preliminary data.</text>
</comment>
<dbReference type="InterPro" id="IPR014755">
    <property type="entry name" value="Cu-Rt/internalin_Ig-like"/>
</dbReference>
<evidence type="ECO:0000256" key="4">
    <source>
        <dbReference type="ARBA" id="ARBA00023008"/>
    </source>
</evidence>
<evidence type="ECO:0000256" key="1">
    <source>
        <dbReference type="ARBA" id="ARBA00004196"/>
    </source>
</evidence>
<dbReference type="EMBL" id="AXCW01000242">
    <property type="protein sequence ID" value="EYR62432.1"/>
    <property type="molecule type" value="Genomic_DNA"/>
</dbReference>
<dbReference type="GO" id="GO:0005507">
    <property type="term" value="F:copper ion binding"/>
    <property type="evidence" value="ECO:0007669"/>
    <property type="project" value="InterPro"/>
</dbReference>
<proteinExistence type="predicted"/>
<dbReference type="GO" id="GO:0030313">
    <property type="term" value="C:cell envelope"/>
    <property type="evidence" value="ECO:0007669"/>
    <property type="project" value="UniProtKB-SubCell"/>
</dbReference>